<feature type="domain" description="GGDEF" evidence="3">
    <location>
        <begin position="175"/>
        <end position="308"/>
    </location>
</feature>
<dbReference type="InterPro" id="IPR029787">
    <property type="entry name" value="Nucleotide_cyclase"/>
</dbReference>
<dbReference type="InterPro" id="IPR000700">
    <property type="entry name" value="PAS-assoc_C"/>
</dbReference>
<dbReference type="SUPFAM" id="SSF141868">
    <property type="entry name" value="EAL domain-like"/>
    <property type="match status" value="1"/>
</dbReference>
<dbReference type="InterPro" id="IPR035919">
    <property type="entry name" value="EAL_sf"/>
</dbReference>
<dbReference type="InterPro" id="IPR009875">
    <property type="entry name" value="PilZ_domain"/>
</dbReference>
<dbReference type="Pfam" id="PF00990">
    <property type="entry name" value="GGDEF"/>
    <property type="match status" value="1"/>
</dbReference>
<accession>A0ABS7BUS7</accession>
<dbReference type="PROSITE" id="PS50883">
    <property type="entry name" value="EAL"/>
    <property type="match status" value="1"/>
</dbReference>
<dbReference type="SMART" id="SM00052">
    <property type="entry name" value="EAL"/>
    <property type="match status" value="1"/>
</dbReference>
<protein>
    <submittedName>
        <fullName evidence="4">EAL domain-containing protein</fullName>
    </submittedName>
</protein>
<organism evidence="4 5">
    <name type="scientific">Sphingomonas citri</name>
    <dbReference type="NCBI Taxonomy" id="2862499"/>
    <lineage>
        <taxon>Bacteria</taxon>
        <taxon>Pseudomonadati</taxon>
        <taxon>Pseudomonadota</taxon>
        <taxon>Alphaproteobacteria</taxon>
        <taxon>Sphingomonadales</taxon>
        <taxon>Sphingomonadaceae</taxon>
        <taxon>Sphingomonas</taxon>
    </lineage>
</organism>
<dbReference type="Proteomes" id="UP000759103">
    <property type="component" value="Unassembled WGS sequence"/>
</dbReference>
<dbReference type="PROSITE" id="PS50113">
    <property type="entry name" value="PAC"/>
    <property type="match status" value="1"/>
</dbReference>
<dbReference type="EMBL" id="JAHXZN010000021">
    <property type="protein sequence ID" value="MBW6533341.1"/>
    <property type="molecule type" value="Genomic_DNA"/>
</dbReference>
<evidence type="ECO:0000313" key="4">
    <source>
        <dbReference type="EMBL" id="MBW6533341.1"/>
    </source>
</evidence>
<dbReference type="PANTHER" id="PTHR44757:SF2">
    <property type="entry name" value="BIOFILM ARCHITECTURE MAINTENANCE PROTEIN MBAA"/>
    <property type="match status" value="1"/>
</dbReference>
<dbReference type="InterPro" id="IPR000160">
    <property type="entry name" value="GGDEF_dom"/>
</dbReference>
<feature type="domain" description="EAL" evidence="2">
    <location>
        <begin position="317"/>
        <end position="568"/>
    </location>
</feature>
<dbReference type="Gene3D" id="3.30.70.270">
    <property type="match status" value="1"/>
</dbReference>
<dbReference type="Pfam" id="PF00563">
    <property type="entry name" value="EAL"/>
    <property type="match status" value="1"/>
</dbReference>
<dbReference type="Gene3D" id="3.20.20.450">
    <property type="entry name" value="EAL domain"/>
    <property type="match status" value="1"/>
</dbReference>
<dbReference type="Pfam" id="PF07238">
    <property type="entry name" value="PilZ"/>
    <property type="match status" value="1"/>
</dbReference>
<proteinExistence type="predicted"/>
<evidence type="ECO:0000313" key="5">
    <source>
        <dbReference type="Proteomes" id="UP000759103"/>
    </source>
</evidence>
<evidence type="ECO:0000259" key="1">
    <source>
        <dbReference type="PROSITE" id="PS50113"/>
    </source>
</evidence>
<dbReference type="InterPro" id="IPR052155">
    <property type="entry name" value="Biofilm_reg_signaling"/>
</dbReference>
<keyword evidence="5" id="KW-1185">Reference proteome</keyword>
<dbReference type="SUPFAM" id="SSF55073">
    <property type="entry name" value="Nucleotide cyclase"/>
    <property type="match status" value="1"/>
</dbReference>
<dbReference type="CDD" id="cd01949">
    <property type="entry name" value="GGDEF"/>
    <property type="match status" value="1"/>
</dbReference>
<dbReference type="SMART" id="SM00267">
    <property type="entry name" value="GGDEF"/>
    <property type="match status" value="1"/>
</dbReference>
<gene>
    <name evidence="4" type="ORF">KZ820_21595</name>
</gene>
<dbReference type="Gene3D" id="3.30.450.20">
    <property type="entry name" value="PAS domain"/>
    <property type="match status" value="1"/>
</dbReference>
<dbReference type="PROSITE" id="PS50887">
    <property type="entry name" value="GGDEF"/>
    <property type="match status" value="1"/>
</dbReference>
<dbReference type="SUPFAM" id="SSF55785">
    <property type="entry name" value="PYP-like sensor domain (PAS domain)"/>
    <property type="match status" value="1"/>
</dbReference>
<dbReference type="SUPFAM" id="SSF141371">
    <property type="entry name" value="PilZ domain-like"/>
    <property type="match status" value="1"/>
</dbReference>
<dbReference type="InterPro" id="IPR001633">
    <property type="entry name" value="EAL_dom"/>
</dbReference>
<dbReference type="NCBIfam" id="TIGR00254">
    <property type="entry name" value="GGDEF"/>
    <property type="match status" value="1"/>
</dbReference>
<sequence length="672" mass="73215">MAERRQRRDAERRDSRLVAEYEAHGAGWFWQSDRRGRLTYLSDKVARELRTLGIEPIGAALTDVFRVDSAWVETERTLSFHLSSRTSFTDYSVRPAAGGSGAERWWSISGRPARDELDRFQGFIGAGSDLTEQRRAEAEIKRLALFDALTGIANRQRMRLALEQTLAQAQAGGTHPTGLFLLDLDRFKAVNDTLGHQVGDELLKEVAQRLQRTIGDAGLVGRLGGDEFKVIVPNEGDRDRLGALAQRVIAALSLPYHIDRSTLSIGCSVGVAIAPADGAGQEELVRNADLALYAAKADGRGVHRFYREELLHGAQNRKRLEDDLRRALAAGEFRLAYQPVVSTADARIMGYEALVRWDHPQRGAVSPAEFIPVAEECGLIEAIGAWVLDTACAEAATWPDHVRVAVNVSPIQFANPRLPALVAGALAATGLAPHRLELEITEGVFLNEDASSEQMFRALKALGVRLALDDFGTGYSSLGYLRKAPFDKIKIDQSFVRGAIQPGNRNAAIIRAIVSLAETLGMETTAEGVEQQDEIVLIRGLGCSHIQGYVYGRPADAGTVRAQLDAAEGYAVPIGHKTSRAPRHRVLRSARLELAGERAEVRVRNISPAGAMVDGVDLPAAAIGYPVALELEDGLALAATVRWVDDEGRAGLQFDAAFDLEWLNQPVPRRAA</sequence>
<comment type="caution">
    <text evidence="4">The sequence shown here is derived from an EMBL/GenBank/DDBJ whole genome shotgun (WGS) entry which is preliminary data.</text>
</comment>
<dbReference type="CDD" id="cd01948">
    <property type="entry name" value="EAL"/>
    <property type="match status" value="1"/>
</dbReference>
<feature type="domain" description="PAC" evidence="1">
    <location>
        <begin position="89"/>
        <end position="142"/>
    </location>
</feature>
<evidence type="ECO:0000259" key="2">
    <source>
        <dbReference type="PROSITE" id="PS50883"/>
    </source>
</evidence>
<dbReference type="PANTHER" id="PTHR44757">
    <property type="entry name" value="DIGUANYLATE CYCLASE DGCP"/>
    <property type="match status" value="1"/>
</dbReference>
<reference evidence="4 5" key="1">
    <citation type="submission" date="2021-07" db="EMBL/GenBank/DDBJ databases">
        <title>Sphingomonas sp.</title>
        <authorList>
            <person name="Feng G."/>
            <person name="Li J."/>
            <person name="Pan M."/>
        </authorList>
    </citation>
    <scope>NUCLEOTIDE SEQUENCE [LARGE SCALE GENOMIC DNA]</scope>
    <source>
        <strain evidence="4 5">RRHST34</strain>
    </source>
</reference>
<dbReference type="InterPro" id="IPR035965">
    <property type="entry name" value="PAS-like_dom_sf"/>
</dbReference>
<evidence type="ECO:0000259" key="3">
    <source>
        <dbReference type="PROSITE" id="PS50887"/>
    </source>
</evidence>
<name>A0ABS7BUS7_9SPHN</name>
<dbReference type="InterPro" id="IPR043128">
    <property type="entry name" value="Rev_trsase/Diguanyl_cyclase"/>
</dbReference>